<dbReference type="Gene3D" id="1.20.1280.50">
    <property type="match status" value="1"/>
</dbReference>
<name>A0A197K3I1_9FUNG</name>
<evidence type="ECO:0000259" key="2">
    <source>
        <dbReference type="PROSITE" id="PS50181"/>
    </source>
</evidence>
<protein>
    <recommendedName>
        <fullName evidence="2">F-box domain-containing protein</fullName>
    </recommendedName>
</protein>
<accession>A0A197K3I1</accession>
<dbReference type="SUPFAM" id="SSF81383">
    <property type="entry name" value="F-box domain"/>
    <property type="match status" value="1"/>
</dbReference>
<dbReference type="InterPro" id="IPR036047">
    <property type="entry name" value="F-box-like_dom_sf"/>
</dbReference>
<feature type="compositionally biased region" description="Basic and acidic residues" evidence="1">
    <location>
        <begin position="100"/>
        <end position="109"/>
    </location>
</feature>
<dbReference type="Pfam" id="PF12937">
    <property type="entry name" value="F-box-like"/>
    <property type="match status" value="1"/>
</dbReference>
<feature type="compositionally biased region" description="Acidic residues" evidence="1">
    <location>
        <begin position="515"/>
        <end position="526"/>
    </location>
</feature>
<feature type="compositionally biased region" description="Basic and acidic residues" evidence="1">
    <location>
        <begin position="359"/>
        <end position="370"/>
    </location>
</feature>
<feature type="domain" description="F-box" evidence="2">
    <location>
        <begin position="132"/>
        <end position="181"/>
    </location>
</feature>
<evidence type="ECO:0000256" key="1">
    <source>
        <dbReference type="SAM" id="MobiDB-lite"/>
    </source>
</evidence>
<dbReference type="AlphaFoldDB" id="A0A197K3I1"/>
<feature type="compositionally biased region" description="Acidic residues" evidence="1">
    <location>
        <begin position="483"/>
        <end position="508"/>
    </location>
</feature>
<keyword evidence="4" id="KW-1185">Reference proteome</keyword>
<feature type="region of interest" description="Disordered" evidence="1">
    <location>
        <begin position="330"/>
        <end position="375"/>
    </location>
</feature>
<dbReference type="Proteomes" id="UP000078512">
    <property type="component" value="Unassembled WGS sequence"/>
</dbReference>
<dbReference type="OrthoDB" id="2421966at2759"/>
<feature type="region of interest" description="Disordered" evidence="1">
    <location>
        <begin position="393"/>
        <end position="536"/>
    </location>
</feature>
<dbReference type="EMBL" id="KV442030">
    <property type="protein sequence ID" value="OAQ31251.1"/>
    <property type="molecule type" value="Genomic_DNA"/>
</dbReference>
<feature type="region of interest" description="Disordered" evidence="1">
    <location>
        <begin position="62"/>
        <end position="117"/>
    </location>
</feature>
<reference evidence="3 4" key="1">
    <citation type="submission" date="2016-05" db="EMBL/GenBank/DDBJ databases">
        <title>Genome sequencing reveals origins of a unique bacterial endosymbiosis in the earliest lineages of terrestrial Fungi.</title>
        <authorList>
            <consortium name="DOE Joint Genome Institute"/>
            <person name="Uehling J."/>
            <person name="Gryganskyi A."/>
            <person name="Hameed K."/>
            <person name="Tschaplinski T."/>
            <person name="Misztal P."/>
            <person name="Wu S."/>
            <person name="Desiro A."/>
            <person name="Vande Pol N."/>
            <person name="Du Z.-Y."/>
            <person name="Zienkiewicz A."/>
            <person name="Zienkiewicz K."/>
            <person name="Morin E."/>
            <person name="Tisserant E."/>
            <person name="Splivallo R."/>
            <person name="Hainaut M."/>
            <person name="Henrissat B."/>
            <person name="Ohm R."/>
            <person name="Kuo A."/>
            <person name="Yan J."/>
            <person name="Lipzen A."/>
            <person name="Nolan M."/>
            <person name="Labutti K."/>
            <person name="Barry K."/>
            <person name="Goldstein A."/>
            <person name="Labbe J."/>
            <person name="Schadt C."/>
            <person name="Tuskan G."/>
            <person name="Grigoriev I."/>
            <person name="Martin F."/>
            <person name="Vilgalys R."/>
            <person name="Bonito G."/>
        </authorList>
    </citation>
    <scope>NUCLEOTIDE SEQUENCE [LARGE SCALE GENOMIC DNA]</scope>
    <source>
        <strain evidence="3 4">AG-77</strain>
    </source>
</reference>
<feature type="compositionally biased region" description="Pro residues" evidence="1">
    <location>
        <begin position="17"/>
        <end position="28"/>
    </location>
</feature>
<feature type="region of interest" description="Disordered" evidence="1">
    <location>
        <begin position="1"/>
        <end position="38"/>
    </location>
</feature>
<evidence type="ECO:0000313" key="4">
    <source>
        <dbReference type="Proteomes" id="UP000078512"/>
    </source>
</evidence>
<evidence type="ECO:0000313" key="3">
    <source>
        <dbReference type="EMBL" id="OAQ31251.1"/>
    </source>
</evidence>
<gene>
    <name evidence="3" type="ORF">K457DRAFT_17352</name>
</gene>
<dbReference type="PROSITE" id="PS50181">
    <property type="entry name" value="FBOX"/>
    <property type="match status" value="1"/>
</dbReference>
<sequence length="721" mass="80048">MTTNTEPDPKQVLAAPCPTPEIPNPSQPPLGDSTSLLASEAAFTPSITAQATVTLAPTTSIELEQASMSSTPATRASSVGDQQNNDNDGDGEQEGSVSDKNADSENKDADGDDSDMYGDDVIIPVELIVVPDSVLEALPNEIWCLLLSFVPPAKLITLTRVCRRWKLMIERDLVASYWKPLTVQAELLDHSLSLDLDVDSAHAEMPIGFIKTFPELVLGHTLVICELCLMRSKRGCGSAIPLPVDRQDTLGRVWMCRPCRRDYYDRYPEPERMCKAEDRVSLYGLPGYPPKVTRSTGPPAPRRRHHYPREHWGGRGRYYNDFDEFDEFDSTDDEYWDTDDSGSSGFDFATEADLEEDERWSKEADAREAAADEAADEAARVLKDVIQGNGEYNRQGFQDLGATEGDQVGQGSESPGATINEKPASDEQSEIQEATATESSLAGESSDVRGTSLDDGYDADGEPEINSATSGVEAEPEDKQDMVDEDKGENDMMEEEDEVDEEDEEMSYDESGRSDDDDGGNEEDDVEVKVPQKPANQSILQEGRRHHGGDIGIQAHSNSNIQLRVSLQPLRNRLMQTRLHLLGLQLRGDSKLCQDYLNGLMDDPFKIADVMKQMQWYFSATDYPFYIEDNDSSTAKSAAMEQWIENLIAGHKENAKKVYRGLEEDKDLEDAVVNVMDPKQPPKSLWGVLDLWIDHRLKGDQGYSPAFETFAVRVATDDLQD</sequence>
<feature type="region of interest" description="Disordered" evidence="1">
    <location>
        <begin position="287"/>
        <end position="308"/>
    </location>
</feature>
<organism evidence="3 4">
    <name type="scientific">Linnemannia elongata AG-77</name>
    <dbReference type="NCBI Taxonomy" id="1314771"/>
    <lineage>
        <taxon>Eukaryota</taxon>
        <taxon>Fungi</taxon>
        <taxon>Fungi incertae sedis</taxon>
        <taxon>Mucoromycota</taxon>
        <taxon>Mortierellomycotina</taxon>
        <taxon>Mortierellomycetes</taxon>
        <taxon>Mortierellales</taxon>
        <taxon>Mortierellaceae</taxon>
        <taxon>Linnemannia</taxon>
    </lineage>
</organism>
<feature type="compositionally biased region" description="Polar residues" evidence="1">
    <location>
        <begin position="431"/>
        <end position="443"/>
    </location>
</feature>
<feature type="compositionally biased region" description="Polar residues" evidence="1">
    <location>
        <begin position="62"/>
        <end position="79"/>
    </location>
</feature>
<proteinExistence type="predicted"/>
<dbReference type="InterPro" id="IPR001810">
    <property type="entry name" value="F-box_dom"/>
</dbReference>
<feature type="compositionally biased region" description="Acidic residues" evidence="1">
    <location>
        <begin position="330"/>
        <end position="340"/>
    </location>
</feature>
<dbReference type="CDD" id="cd09917">
    <property type="entry name" value="F-box_SF"/>
    <property type="match status" value="1"/>
</dbReference>